<keyword evidence="5 7" id="KW-1133">Transmembrane helix</keyword>
<gene>
    <name evidence="9" type="ordered locus">Cwoe_5014</name>
</gene>
<dbReference type="PANTHER" id="PTHR43163:SF6">
    <property type="entry name" value="DIPEPTIDE TRANSPORT SYSTEM PERMEASE PROTEIN DPPB-RELATED"/>
    <property type="match status" value="1"/>
</dbReference>
<evidence type="ECO:0000256" key="1">
    <source>
        <dbReference type="ARBA" id="ARBA00004651"/>
    </source>
</evidence>
<evidence type="ECO:0000256" key="5">
    <source>
        <dbReference type="ARBA" id="ARBA00022989"/>
    </source>
</evidence>
<feature type="transmembrane region" description="Helical" evidence="7">
    <location>
        <begin position="273"/>
        <end position="299"/>
    </location>
</feature>
<feature type="transmembrane region" description="Helical" evidence="7">
    <location>
        <begin position="227"/>
        <end position="253"/>
    </location>
</feature>
<dbReference type="InterPro" id="IPR000515">
    <property type="entry name" value="MetI-like"/>
</dbReference>
<evidence type="ECO:0000256" key="3">
    <source>
        <dbReference type="ARBA" id="ARBA00022475"/>
    </source>
</evidence>
<feature type="transmembrane region" description="Helical" evidence="7">
    <location>
        <begin position="173"/>
        <end position="192"/>
    </location>
</feature>
<evidence type="ECO:0000313" key="9">
    <source>
        <dbReference type="EMBL" id="ADB53425.1"/>
    </source>
</evidence>
<protein>
    <submittedName>
        <fullName evidence="9">Binding-protein-dependent transport systems inner membrane component</fullName>
    </submittedName>
</protein>
<accession>D3FCD0</accession>
<dbReference type="GO" id="GO:0055085">
    <property type="term" value="P:transmembrane transport"/>
    <property type="evidence" value="ECO:0007669"/>
    <property type="project" value="InterPro"/>
</dbReference>
<comment type="subcellular location">
    <subcellularLocation>
        <location evidence="1 7">Cell membrane</location>
        <topology evidence="1 7">Multi-pass membrane protein</topology>
    </subcellularLocation>
</comment>
<dbReference type="InterPro" id="IPR035906">
    <property type="entry name" value="MetI-like_sf"/>
</dbReference>
<evidence type="ECO:0000256" key="2">
    <source>
        <dbReference type="ARBA" id="ARBA00022448"/>
    </source>
</evidence>
<feature type="domain" description="ABC transmembrane type-1" evidence="8">
    <location>
        <begin position="95"/>
        <end position="296"/>
    </location>
</feature>
<sequence length="310" mass="33732">MLRYIGSRLLQALILIMGITLTVFVILRLTSGDPAKIANPVFARQDVIQSYREMFGTDKPLLHQLWQFLQGIPSGDLGISFRYQQPVMELIGERLPATLKLAAVSLVLAITFAIVLGVLSARYPRSPIAWFANVLSMLGQSAPTFWVGLMLITLFSVHLGWFPASGDTGWKSIVLPAVTVALATLPTQLRVLRASMREVLGQDYIGAARAFGVGEGRISFVYALRNAFLPLLTVIGVDMGYTLGGVIVTETVFNYPGIGQLALTALDSRDYPLIQGITIVTAGIFVLVNLAVDLLYGLVDPRIRLAERAA</sequence>
<dbReference type="Pfam" id="PF19300">
    <property type="entry name" value="BPD_transp_1_N"/>
    <property type="match status" value="1"/>
</dbReference>
<keyword evidence="10" id="KW-1185">Reference proteome</keyword>
<reference evidence="9 10" key="1">
    <citation type="journal article" date="2010" name="Stand. Genomic Sci.">
        <title>Complete genome sequence of Conexibacter woesei type strain (ID131577).</title>
        <authorList>
            <person name="Pukall R."/>
            <person name="Lapidus A."/>
            <person name="Glavina Del Rio T."/>
            <person name="Copeland A."/>
            <person name="Tice H."/>
            <person name="Cheng J.-F."/>
            <person name="Lucas S."/>
            <person name="Chen F."/>
            <person name="Nolan M."/>
            <person name="Bruce D."/>
            <person name="Goodwin L."/>
            <person name="Pitluck S."/>
            <person name="Mavromatis K."/>
            <person name="Ivanova N."/>
            <person name="Ovchinnikova G."/>
            <person name="Pati A."/>
            <person name="Chen A."/>
            <person name="Palaniappan K."/>
            <person name="Land M."/>
            <person name="Hauser L."/>
            <person name="Chang Y.-J."/>
            <person name="Jeffries C.D."/>
            <person name="Chain P."/>
            <person name="Meincke L."/>
            <person name="Sims D."/>
            <person name="Brettin T."/>
            <person name="Detter J.C."/>
            <person name="Rohde M."/>
            <person name="Goeker M."/>
            <person name="Bristow J."/>
            <person name="Eisen J.A."/>
            <person name="Markowitz V."/>
            <person name="Kyrpides N.C."/>
            <person name="Klenk H.-P."/>
            <person name="Hugenholtz P."/>
        </authorList>
    </citation>
    <scope>NUCLEOTIDE SEQUENCE [LARGE SCALE GENOMIC DNA]</scope>
    <source>
        <strain evidence="10">DSM 14684 / CIP 108061 / JCM 11494 / NBRC 100937 / ID131577</strain>
    </source>
</reference>
<dbReference type="PROSITE" id="PS50928">
    <property type="entry name" value="ABC_TM1"/>
    <property type="match status" value="1"/>
</dbReference>
<name>D3FCD0_CONWI</name>
<proteinExistence type="inferred from homology"/>
<dbReference type="InterPro" id="IPR045621">
    <property type="entry name" value="BPD_transp_1_N"/>
</dbReference>
<feature type="transmembrane region" description="Helical" evidence="7">
    <location>
        <begin position="12"/>
        <end position="30"/>
    </location>
</feature>
<evidence type="ECO:0000313" key="10">
    <source>
        <dbReference type="Proteomes" id="UP000008229"/>
    </source>
</evidence>
<dbReference type="Proteomes" id="UP000008229">
    <property type="component" value="Chromosome"/>
</dbReference>
<dbReference type="AlphaFoldDB" id="D3FCD0"/>
<dbReference type="CDD" id="cd06261">
    <property type="entry name" value="TM_PBP2"/>
    <property type="match status" value="1"/>
</dbReference>
<feature type="transmembrane region" description="Helical" evidence="7">
    <location>
        <begin position="101"/>
        <end position="121"/>
    </location>
</feature>
<organism evidence="9 10">
    <name type="scientific">Conexibacter woesei (strain DSM 14684 / CCUG 47730 / CIP 108061 / JCM 11494 / NBRC 100937 / ID131577)</name>
    <dbReference type="NCBI Taxonomy" id="469383"/>
    <lineage>
        <taxon>Bacteria</taxon>
        <taxon>Bacillati</taxon>
        <taxon>Actinomycetota</taxon>
        <taxon>Thermoleophilia</taxon>
        <taxon>Solirubrobacterales</taxon>
        <taxon>Conexibacteraceae</taxon>
        <taxon>Conexibacter</taxon>
    </lineage>
</organism>
<keyword evidence="4 7" id="KW-0812">Transmembrane</keyword>
<dbReference type="Gene3D" id="1.10.3720.10">
    <property type="entry name" value="MetI-like"/>
    <property type="match status" value="1"/>
</dbReference>
<dbReference type="PANTHER" id="PTHR43163">
    <property type="entry name" value="DIPEPTIDE TRANSPORT SYSTEM PERMEASE PROTEIN DPPB-RELATED"/>
    <property type="match status" value="1"/>
</dbReference>
<evidence type="ECO:0000256" key="6">
    <source>
        <dbReference type="ARBA" id="ARBA00023136"/>
    </source>
</evidence>
<dbReference type="HOGENOM" id="CLU_036879_0_2_11"/>
<dbReference type="KEGG" id="cwo:Cwoe_5014"/>
<reference evidence="10" key="2">
    <citation type="submission" date="2010-01" db="EMBL/GenBank/DDBJ databases">
        <title>The complete genome of Conexibacter woesei DSM 14684.</title>
        <authorList>
            <consortium name="US DOE Joint Genome Institute (JGI-PGF)"/>
            <person name="Lucas S."/>
            <person name="Copeland A."/>
            <person name="Lapidus A."/>
            <person name="Glavina del Rio T."/>
            <person name="Dalin E."/>
            <person name="Tice H."/>
            <person name="Bruce D."/>
            <person name="Goodwin L."/>
            <person name="Pitluck S."/>
            <person name="Kyrpides N."/>
            <person name="Mavromatis K."/>
            <person name="Ivanova N."/>
            <person name="Mikhailova N."/>
            <person name="Chertkov O."/>
            <person name="Brettin T."/>
            <person name="Detter J.C."/>
            <person name="Han C."/>
            <person name="Larimer F."/>
            <person name="Land M."/>
            <person name="Hauser L."/>
            <person name="Markowitz V."/>
            <person name="Cheng J.-F."/>
            <person name="Hugenholtz P."/>
            <person name="Woyke T."/>
            <person name="Wu D."/>
            <person name="Pukall R."/>
            <person name="Steenblock K."/>
            <person name="Schneider S."/>
            <person name="Klenk H.-P."/>
            <person name="Eisen J.A."/>
        </authorList>
    </citation>
    <scope>NUCLEOTIDE SEQUENCE [LARGE SCALE GENOMIC DNA]</scope>
    <source>
        <strain evidence="10">DSM 14684 / CIP 108061 / JCM 11494 / NBRC 100937 / ID131577</strain>
    </source>
</reference>
<dbReference type="SUPFAM" id="SSF161098">
    <property type="entry name" value="MetI-like"/>
    <property type="match status" value="1"/>
</dbReference>
<dbReference type="OrthoDB" id="3171583at2"/>
<evidence type="ECO:0000256" key="7">
    <source>
        <dbReference type="RuleBase" id="RU363032"/>
    </source>
</evidence>
<dbReference type="STRING" id="469383.Cwoe_5014"/>
<evidence type="ECO:0000259" key="8">
    <source>
        <dbReference type="PROSITE" id="PS50928"/>
    </source>
</evidence>
<dbReference type="Pfam" id="PF00528">
    <property type="entry name" value="BPD_transp_1"/>
    <property type="match status" value="1"/>
</dbReference>
<dbReference type="GO" id="GO:0005886">
    <property type="term" value="C:plasma membrane"/>
    <property type="evidence" value="ECO:0007669"/>
    <property type="project" value="UniProtKB-SubCell"/>
</dbReference>
<comment type="similarity">
    <text evidence="7">Belongs to the binding-protein-dependent transport system permease family.</text>
</comment>
<keyword evidence="6 7" id="KW-0472">Membrane</keyword>
<evidence type="ECO:0000256" key="4">
    <source>
        <dbReference type="ARBA" id="ARBA00022692"/>
    </source>
</evidence>
<dbReference type="EMBL" id="CP001854">
    <property type="protein sequence ID" value="ADB53425.1"/>
    <property type="molecule type" value="Genomic_DNA"/>
</dbReference>
<dbReference type="RefSeq" id="WP_012936476.1">
    <property type="nucleotide sequence ID" value="NC_013739.1"/>
</dbReference>
<dbReference type="eggNOG" id="COG0601">
    <property type="taxonomic scope" value="Bacteria"/>
</dbReference>
<keyword evidence="3" id="KW-1003">Cell membrane</keyword>
<keyword evidence="2 7" id="KW-0813">Transport</keyword>